<dbReference type="RefSeq" id="WP_132290126.1">
    <property type="nucleotide sequence ID" value="NZ_SKBM01000012.1"/>
</dbReference>
<evidence type="ECO:0000256" key="1">
    <source>
        <dbReference type="ARBA" id="ARBA00009981"/>
    </source>
</evidence>
<comment type="function">
    <text evidence="2">Antitoxin component of a type II toxin-antitoxin (TA) system.</text>
</comment>
<gene>
    <name evidence="3" type="ORF">EXY23_13845</name>
</gene>
<dbReference type="InterPro" id="IPR006442">
    <property type="entry name" value="Antitoxin_Phd/YefM"/>
</dbReference>
<dbReference type="Pfam" id="PF02604">
    <property type="entry name" value="PhdYeFM_antitox"/>
    <property type="match status" value="1"/>
</dbReference>
<evidence type="ECO:0000313" key="3">
    <source>
        <dbReference type="EMBL" id="TCZ60852.1"/>
    </source>
</evidence>
<protein>
    <recommendedName>
        <fullName evidence="2">Antitoxin</fullName>
    </recommendedName>
</protein>
<comment type="similarity">
    <text evidence="1 2">Belongs to the phD/YefM antitoxin family.</text>
</comment>
<reference evidence="3 4" key="1">
    <citation type="submission" date="2019-03" db="EMBL/GenBank/DDBJ databases">
        <title>Paracraurococcus aquatilis NE82 genome sequence.</title>
        <authorList>
            <person name="Zhao Y."/>
            <person name="Du Z."/>
        </authorList>
    </citation>
    <scope>NUCLEOTIDE SEQUENCE [LARGE SCALE GENOMIC DNA]</scope>
    <source>
        <strain evidence="3 4">NE82</strain>
    </source>
</reference>
<evidence type="ECO:0000313" key="4">
    <source>
        <dbReference type="Proteomes" id="UP000295023"/>
    </source>
</evidence>
<organism evidence="3 4">
    <name type="scientific">Roseicella aquatilis</name>
    <dbReference type="NCBI Taxonomy" id="2527868"/>
    <lineage>
        <taxon>Bacteria</taxon>
        <taxon>Pseudomonadati</taxon>
        <taxon>Pseudomonadota</taxon>
        <taxon>Alphaproteobacteria</taxon>
        <taxon>Acetobacterales</taxon>
        <taxon>Roseomonadaceae</taxon>
        <taxon>Roseicella</taxon>
    </lineage>
</organism>
<proteinExistence type="inferred from homology"/>
<dbReference type="Proteomes" id="UP000295023">
    <property type="component" value="Unassembled WGS sequence"/>
</dbReference>
<accession>A0A4R4DIJ9</accession>
<name>A0A4R4DIJ9_9PROT</name>
<dbReference type="NCBIfam" id="TIGR01552">
    <property type="entry name" value="phd_fam"/>
    <property type="match status" value="1"/>
</dbReference>
<dbReference type="Gene3D" id="3.40.1620.10">
    <property type="entry name" value="YefM-like domain"/>
    <property type="match status" value="1"/>
</dbReference>
<dbReference type="EMBL" id="SKBM01000012">
    <property type="protein sequence ID" value="TCZ60852.1"/>
    <property type="molecule type" value="Genomic_DNA"/>
</dbReference>
<dbReference type="InterPro" id="IPR036165">
    <property type="entry name" value="YefM-like_sf"/>
</dbReference>
<dbReference type="SUPFAM" id="SSF143120">
    <property type="entry name" value="YefM-like"/>
    <property type="match status" value="1"/>
</dbReference>
<evidence type="ECO:0000256" key="2">
    <source>
        <dbReference type="RuleBase" id="RU362080"/>
    </source>
</evidence>
<sequence>MREIGALEAEGRLGALLDLVEQGEEVVITRGGRAVARLVPGPGVRDATAVSSAVEEARRLRAGVTLGPGVTIRDLIDDGRR</sequence>
<keyword evidence="4" id="KW-1185">Reference proteome</keyword>
<dbReference type="AlphaFoldDB" id="A0A4R4DIJ9"/>
<comment type="caution">
    <text evidence="3">The sequence shown here is derived from an EMBL/GenBank/DDBJ whole genome shotgun (WGS) entry which is preliminary data.</text>
</comment>
<dbReference type="OrthoDB" id="361531at2"/>